<comment type="similarity">
    <text evidence="1">Belongs to the zinc-containing alcohol dehydrogenase family.</text>
</comment>
<dbReference type="Gene3D" id="3.40.50.720">
    <property type="entry name" value="NAD(P)-binding Rossmann-like Domain"/>
    <property type="match status" value="1"/>
</dbReference>
<sequence>MKEALVSAGPKVRIVDSPVPKPNADQVLIKVVVSGSNPKDWKVPVWMNDDAHQGDDIAGIVHEVGSNVTEFKPGDRVAAFHEMTKPHGSYAEYAIAWQHTTFHIPQKTSFEDRDVDDYTEAAAIPLAAMTAAVGLYLRLGLPEPWRPATEPIPLVIYGAASSVGAYTVQLAKRSNIHPLICVAGKSGSYVETLIDRSKGDTVIDYRDGDEAIVEGLKKAAGGAKLLHAFDAVAGHGSYVNLGKVLSEGSSMTLVLPPKEDFPAHVEKSLTLVGTVHKEAKDFGFVYFRYLGRGLQEGWFKAQPQIVVPGGLGGIQKALEDLKAGKANAVKFVFRIADTEGVE</sequence>
<dbReference type="Proteomes" id="UP000294003">
    <property type="component" value="Unassembled WGS sequence"/>
</dbReference>
<dbReference type="Gene3D" id="3.90.180.10">
    <property type="entry name" value="Medium-chain alcohol dehydrogenases, catalytic domain"/>
    <property type="match status" value="1"/>
</dbReference>
<reference evidence="4 5" key="1">
    <citation type="submission" date="2018-06" db="EMBL/GenBank/DDBJ databases">
        <title>Complete Genomes of Monosporascus.</title>
        <authorList>
            <person name="Robinson A.J."/>
            <person name="Natvig D.O."/>
        </authorList>
    </citation>
    <scope>NUCLEOTIDE SEQUENCE [LARGE SCALE GENOMIC DNA]</scope>
    <source>
        <strain evidence="4 5">CBS 609.92</strain>
    </source>
</reference>
<dbReference type="InterPro" id="IPR020843">
    <property type="entry name" value="ER"/>
</dbReference>
<dbReference type="InterPro" id="IPR011032">
    <property type="entry name" value="GroES-like_sf"/>
</dbReference>
<dbReference type="InterPro" id="IPR013154">
    <property type="entry name" value="ADH-like_N"/>
</dbReference>
<protein>
    <recommendedName>
        <fullName evidence="3">Enoyl reductase (ER) domain-containing protein</fullName>
    </recommendedName>
</protein>
<dbReference type="SUPFAM" id="SSF51735">
    <property type="entry name" value="NAD(P)-binding Rossmann-fold domains"/>
    <property type="match status" value="1"/>
</dbReference>
<keyword evidence="5" id="KW-1185">Reference proteome</keyword>
<dbReference type="SUPFAM" id="SSF50129">
    <property type="entry name" value="GroES-like"/>
    <property type="match status" value="1"/>
</dbReference>
<dbReference type="CDD" id="cd08249">
    <property type="entry name" value="enoyl_reductase_like"/>
    <property type="match status" value="1"/>
</dbReference>
<evidence type="ECO:0000256" key="1">
    <source>
        <dbReference type="ARBA" id="ARBA00008072"/>
    </source>
</evidence>
<dbReference type="Pfam" id="PF08240">
    <property type="entry name" value="ADH_N"/>
    <property type="match status" value="1"/>
</dbReference>
<accession>A0ABY0H165</accession>
<comment type="caution">
    <text evidence="4">The sequence shown here is derived from an EMBL/GenBank/DDBJ whole genome shotgun (WGS) entry which is preliminary data.</text>
</comment>
<feature type="domain" description="Enoyl reductase (ER)" evidence="3">
    <location>
        <begin position="9"/>
        <end position="329"/>
    </location>
</feature>
<evidence type="ECO:0000256" key="2">
    <source>
        <dbReference type="ARBA" id="ARBA00023002"/>
    </source>
</evidence>
<keyword evidence="2" id="KW-0560">Oxidoreductase</keyword>
<organism evidence="4 5">
    <name type="scientific">Monosporascus cannonballus</name>
    <dbReference type="NCBI Taxonomy" id="155416"/>
    <lineage>
        <taxon>Eukaryota</taxon>
        <taxon>Fungi</taxon>
        <taxon>Dikarya</taxon>
        <taxon>Ascomycota</taxon>
        <taxon>Pezizomycotina</taxon>
        <taxon>Sordariomycetes</taxon>
        <taxon>Xylariomycetidae</taxon>
        <taxon>Xylariales</taxon>
        <taxon>Xylariales incertae sedis</taxon>
        <taxon>Monosporascus</taxon>
    </lineage>
</organism>
<dbReference type="InterPro" id="IPR036291">
    <property type="entry name" value="NAD(P)-bd_dom_sf"/>
</dbReference>
<name>A0ABY0H165_9PEZI</name>
<dbReference type="InterPro" id="IPR047122">
    <property type="entry name" value="Trans-enoyl_RdTase-like"/>
</dbReference>
<evidence type="ECO:0000259" key="3">
    <source>
        <dbReference type="SMART" id="SM00829"/>
    </source>
</evidence>
<dbReference type="PANTHER" id="PTHR45348:SF5">
    <property type="entry name" value="OXIDOREDUCTASE, PUTATIVE (AFU_ORTHOLOGUE AFUA_8G01420)-RELATED"/>
    <property type="match status" value="1"/>
</dbReference>
<proteinExistence type="inferred from homology"/>
<dbReference type="EMBL" id="QJNS01000300">
    <property type="protein sequence ID" value="RYO80108.1"/>
    <property type="molecule type" value="Genomic_DNA"/>
</dbReference>
<evidence type="ECO:0000313" key="4">
    <source>
        <dbReference type="EMBL" id="RYO80108.1"/>
    </source>
</evidence>
<dbReference type="PANTHER" id="PTHR45348">
    <property type="entry name" value="HYPOTHETICAL OXIDOREDUCTASE (EUROFUNG)"/>
    <property type="match status" value="1"/>
</dbReference>
<gene>
    <name evidence="4" type="ORF">DL762_007818</name>
</gene>
<dbReference type="SMART" id="SM00829">
    <property type="entry name" value="PKS_ER"/>
    <property type="match status" value="1"/>
</dbReference>
<evidence type="ECO:0000313" key="5">
    <source>
        <dbReference type="Proteomes" id="UP000294003"/>
    </source>
</evidence>